<feature type="transmembrane region" description="Helical" evidence="1">
    <location>
        <begin position="120"/>
        <end position="139"/>
    </location>
</feature>
<evidence type="ECO:0000256" key="1">
    <source>
        <dbReference type="SAM" id="Phobius"/>
    </source>
</evidence>
<keyword evidence="1" id="KW-0812">Transmembrane</keyword>
<reference evidence="2 3" key="1">
    <citation type="submission" date="2024-09" db="EMBL/GenBank/DDBJ databases">
        <title>Chromosome-scale assembly of Riccia sorocarpa.</title>
        <authorList>
            <person name="Paukszto L."/>
        </authorList>
    </citation>
    <scope>NUCLEOTIDE SEQUENCE [LARGE SCALE GENOMIC DNA]</scope>
    <source>
        <strain evidence="2">LP-2024</strain>
        <tissue evidence="2">Aerial parts of the thallus</tissue>
    </source>
</reference>
<name>A0ABD3HG38_9MARC</name>
<protein>
    <submittedName>
        <fullName evidence="2">Uncharacterized protein</fullName>
    </submittedName>
</protein>
<dbReference type="EMBL" id="JBJQOH010000004">
    <property type="protein sequence ID" value="KAL3689120.1"/>
    <property type="molecule type" value="Genomic_DNA"/>
</dbReference>
<gene>
    <name evidence="2" type="ORF">R1sor_015429</name>
</gene>
<accession>A0ABD3HG38</accession>
<feature type="transmembrane region" description="Helical" evidence="1">
    <location>
        <begin position="151"/>
        <end position="170"/>
    </location>
</feature>
<keyword evidence="1" id="KW-1133">Transmembrane helix</keyword>
<evidence type="ECO:0000313" key="3">
    <source>
        <dbReference type="Proteomes" id="UP001633002"/>
    </source>
</evidence>
<dbReference type="AlphaFoldDB" id="A0ABD3HG38"/>
<sequence>MNFAANRGFILLCIWPCCWGLITWGGFYGRRARQGDPLSPLLFNININDTVDPLLAATEVPWIPVPILALLLADDVALIETSEIRLRHELMKIFPHLASGTMALGRNLLKHWRFILGNNMILIADQLLMFKVIILYMLLCGYEIAGAHGWQSIWVLEAITGCTCTLRIIISKTLASKQVNKVLLQQEFRVPPICKTASSRLDCLKYKFMTLTSHCSDSVRRQCRLNRDKIPTPYYSRSAGGGIPAVENSTCY</sequence>
<dbReference type="Proteomes" id="UP001633002">
    <property type="component" value="Unassembled WGS sequence"/>
</dbReference>
<keyword evidence="1" id="KW-0472">Membrane</keyword>
<evidence type="ECO:0000313" key="2">
    <source>
        <dbReference type="EMBL" id="KAL3689120.1"/>
    </source>
</evidence>
<keyword evidence="3" id="KW-1185">Reference proteome</keyword>
<proteinExistence type="predicted"/>
<comment type="caution">
    <text evidence="2">The sequence shown here is derived from an EMBL/GenBank/DDBJ whole genome shotgun (WGS) entry which is preliminary data.</text>
</comment>
<organism evidence="2 3">
    <name type="scientific">Riccia sorocarpa</name>
    <dbReference type="NCBI Taxonomy" id="122646"/>
    <lineage>
        <taxon>Eukaryota</taxon>
        <taxon>Viridiplantae</taxon>
        <taxon>Streptophyta</taxon>
        <taxon>Embryophyta</taxon>
        <taxon>Marchantiophyta</taxon>
        <taxon>Marchantiopsida</taxon>
        <taxon>Marchantiidae</taxon>
        <taxon>Marchantiales</taxon>
        <taxon>Ricciaceae</taxon>
        <taxon>Riccia</taxon>
    </lineage>
</organism>
<feature type="transmembrane region" description="Helical" evidence="1">
    <location>
        <begin position="6"/>
        <end position="28"/>
    </location>
</feature>